<feature type="region of interest" description="Disordered" evidence="6">
    <location>
        <begin position="880"/>
        <end position="1030"/>
    </location>
</feature>
<evidence type="ECO:0000256" key="3">
    <source>
        <dbReference type="ARBA" id="ARBA00022490"/>
    </source>
</evidence>
<dbReference type="InterPro" id="IPR045152">
    <property type="entry name" value="EDC4-like"/>
</dbReference>
<feature type="region of interest" description="Disordered" evidence="6">
    <location>
        <begin position="337"/>
        <end position="398"/>
    </location>
</feature>
<feature type="region of interest" description="Disordered" evidence="6">
    <location>
        <begin position="1"/>
        <end position="88"/>
    </location>
</feature>
<dbReference type="InterPro" id="IPR015943">
    <property type="entry name" value="WD40/YVTN_repeat-like_dom_sf"/>
</dbReference>
<feature type="compositionally biased region" description="Polar residues" evidence="6">
    <location>
        <begin position="341"/>
        <end position="351"/>
    </location>
</feature>
<dbReference type="Gene3D" id="2.130.10.10">
    <property type="entry name" value="YVTN repeat-like/Quinoprotein amine dehydrogenase"/>
    <property type="match status" value="1"/>
</dbReference>
<dbReference type="PANTHER" id="PTHR15598:SF5">
    <property type="entry name" value="ENHANCER OF MRNA-DECAPPING PROTEIN 4"/>
    <property type="match status" value="1"/>
</dbReference>
<feature type="region of interest" description="Disordered" evidence="6">
    <location>
        <begin position="100"/>
        <end position="136"/>
    </location>
</feature>
<reference evidence="8" key="1">
    <citation type="journal article" date="2020" name="Stud. Mycol.">
        <title>101 Dothideomycetes genomes: a test case for predicting lifestyles and emergence of pathogens.</title>
        <authorList>
            <person name="Haridas S."/>
            <person name="Albert R."/>
            <person name="Binder M."/>
            <person name="Bloem J."/>
            <person name="Labutti K."/>
            <person name="Salamov A."/>
            <person name="Andreopoulos B."/>
            <person name="Baker S."/>
            <person name="Barry K."/>
            <person name="Bills G."/>
            <person name="Bluhm B."/>
            <person name="Cannon C."/>
            <person name="Castanera R."/>
            <person name="Culley D."/>
            <person name="Daum C."/>
            <person name="Ezra D."/>
            <person name="Gonzalez J."/>
            <person name="Henrissat B."/>
            <person name="Kuo A."/>
            <person name="Liang C."/>
            <person name="Lipzen A."/>
            <person name="Lutzoni F."/>
            <person name="Magnuson J."/>
            <person name="Mondo S."/>
            <person name="Nolan M."/>
            <person name="Ohm R."/>
            <person name="Pangilinan J."/>
            <person name="Park H.-J."/>
            <person name="Ramirez L."/>
            <person name="Alfaro M."/>
            <person name="Sun H."/>
            <person name="Tritt A."/>
            <person name="Yoshinaga Y."/>
            <person name="Zwiers L.-H."/>
            <person name="Turgeon B."/>
            <person name="Goodwin S."/>
            <person name="Spatafora J."/>
            <person name="Crous P."/>
            <person name="Grigoriev I."/>
        </authorList>
    </citation>
    <scope>NUCLEOTIDE SEQUENCE</scope>
    <source>
        <strain evidence="8">CBS 119925</strain>
    </source>
</reference>
<feature type="compositionally biased region" description="Polar residues" evidence="6">
    <location>
        <begin position="890"/>
        <end position="916"/>
    </location>
</feature>
<feature type="compositionally biased region" description="Polar residues" evidence="6">
    <location>
        <begin position="100"/>
        <end position="133"/>
    </location>
</feature>
<feature type="compositionally biased region" description="Basic and acidic residues" evidence="6">
    <location>
        <begin position="355"/>
        <end position="371"/>
    </location>
</feature>
<keyword evidence="9" id="KW-1185">Reference proteome</keyword>
<dbReference type="EMBL" id="MU006588">
    <property type="protein sequence ID" value="KAF2744526.1"/>
    <property type="molecule type" value="Genomic_DNA"/>
</dbReference>
<feature type="compositionally biased region" description="Polar residues" evidence="6">
    <location>
        <begin position="987"/>
        <end position="997"/>
    </location>
</feature>
<comment type="similarity">
    <text evidence="2">Belongs to the WD repeat EDC4 family.</text>
</comment>
<dbReference type="OrthoDB" id="21128at2759"/>
<feature type="compositionally biased region" description="Basic and acidic residues" evidence="6">
    <location>
        <begin position="921"/>
        <end position="934"/>
    </location>
</feature>
<evidence type="ECO:0000259" key="7">
    <source>
        <dbReference type="Pfam" id="PF24106"/>
    </source>
</evidence>
<keyword evidence="5" id="KW-0677">Repeat</keyword>
<feature type="compositionally biased region" description="Low complexity" evidence="6">
    <location>
        <begin position="999"/>
        <end position="1015"/>
    </location>
</feature>
<dbReference type="InterPro" id="IPR055393">
    <property type="entry name" value="Beta-prop_EDC4L"/>
</dbReference>
<evidence type="ECO:0000256" key="6">
    <source>
        <dbReference type="SAM" id="MobiDB-lite"/>
    </source>
</evidence>
<dbReference type="InterPro" id="IPR036322">
    <property type="entry name" value="WD40_repeat_dom_sf"/>
</dbReference>
<protein>
    <recommendedName>
        <fullName evidence="7">EDC4-like protein pdc1 beta-propeller domain-containing protein</fullName>
    </recommendedName>
</protein>
<keyword evidence="4" id="KW-0853">WD repeat</keyword>
<feature type="domain" description="EDC4-like protein pdc1 beta-propeller" evidence="7">
    <location>
        <begin position="441"/>
        <end position="775"/>
    </location>
</feature>
<dbReference type="Proteomes" id="UP000799440">
    <property type="component" value="Unassembled WGS sequence"/>
</dbReference>
<proteinExistence type="inferred from homology"/>
<dbReference type="SUPFAM" id="SSF50978">
    <property type="entry name" value="WD40 repeat-like"/>
    <property type="match status" value="1"/>
</dbReference>
<feature type="compositionally biased region" description="Low complexity" evidence="6">
    <location>
        <begin position="69"/>
        <end position="88"/>
    </location>
</feature>
<dbReference type="GO" id="GO:0031087">
    <property type="term" value="P:deadenylation-independent decapping of nuclear-transcribed mRNA"/>
    <property type="evidence" value="ECO:0007669"/>
    <property type="project" value="InterPro"/>
</dbReference>
<evidence type="ECO:0000256" key="2">
    <source>
        <dbReference type="ARBA" id="ARBA00009639"/>
    </source>
</evidence>
<feature type="region of interest" description="Disordered" evidence="6">
    <location>
        <begin position="174"/>
        <end position="320"/>
    </location>
</feature>
<evidence type="ECO:0000256" key="1">
    <source>
        <dbReference type="ARBA" id="ARBA00004201"/>
    </source>
</evidence>
<comment type="subcellular location">
    <subcellularLocation>
        <location evidence="1">Cytoplasm</location>
        <location evidence="1">P-body</location>
    </subcellularLocation>
</comment>
<accession>A0A6A6V3U6</accession>
<gene>
    <name evidence="8" type="ORF">M011DRAFT_449195</name>
</gene>
<feature type="compositionally biased region" description="Polar residues" evidence="6">
    <location>
        <begin position="16"/>
        <end position="25"/>
    </location>
</feature>
<evidence type="ECO:0000256" key="5">
    <source>
        <dbReference type="ARBA" id="ARBA00022737"/>
    </source>
</evidence>
<name>A0A6A6V3U6_9PLEO</name>
<evidence type="ECO:0000313" key="9">
    <source>
        <dbReference type="Proteomes" id="UP000799440"/>
    </source>
</evidence>
<evidence type="ECO:0000256" key="4">
    <source>
        <dbReference type="ARBA" id="ARBA00022574"/>
    </source>
</evidence>
<keyword evidence="3" id="KW-0963">Cytoplasm</keyword>
<dbReference type="Pfam" id="PF24106">
    <property type="entry name" value="Beta-prop_EDC4L"/>
    <property type="match status" value="1"/>
</dbReference>
<sequence length="1444" mass="156269">MASGDEQHFQEMLARMSQSRSQSGTLPGATAPAHDHSRYQPTVSSPIYSPPLNGIEPRHASAVMSPTLSTAASPATQPVPQPQQQQQSAQLLNLLRFSSARSPSQPTIASQQRPLFRSQSVAGSPAQPQQASVSDLAASFTAIPPAPPSASGTARNAATESTQDLLLRLLNQPKPSQTSEPARAAPPMDAPVSTEPETAQELAAAKESPVPDAQTNSPMRLFGHNGAEPTPFKPEASAKPMFTYVNPFDKLEEASPRKRTPVSRGPSTPAPKVEILKPKHAQDPPTLSSDERDQPTRKSRKLSPTPAGRAHPSVAEAVSNLGEQVNKQVEDALANAELKSEAQTTTTSKQTPRAMADKERAGEQPARKAEGASKLPENVVEHPTFKPSPKGSPEPADADVVENWEAEAEASVAGKHEAVTVFTLPMKPFVSINMNKLPSPTTLFQPDMFMDLARMKKDFDQIDRSLVAASKHFIVWALPKKGGFRIIKQANGESRQVFENHNERVFNIAICTSGTKANDLESILAIGVNGSVFWTSLQASREDQFSENLDVRGIVLPPCPAQDDNTSGGQLKTRAKPSSRHPEFFAIGRGKSIHIVWPKVAAEYVQGGKGVCQTEKYLQERALKIHTGKAGKDFTFSEDDTVIVSLDKAGRMRFWDVRSLTNPEVGIPGQPRQVEVSETLLEFHTTSPAAKSWPTSVFFFDKDKPFATGIALRYVMVGMKQNHSFQLWDLHLGRAVEEINLPHEKESDAICSVAFHPRSSIMAVAHPTRNSIFFVHISCPRYNLPIMNQATYLSNLAAVHRGDRSAKSFPGPNATAIMSSISEYSFASKGQLRSVHMLNEPENLPQGQDPEDAALFELYVMHSKGVCSLRIRRSDLALQQEGKPNKDTTLESQGLISVSPLNSVSPNGEDSSTSGEPSKAPSERSTRDAARKESSNVSRQSMTPEAAMRASTLAKVESKQDAARAAMINGGEKAEKKNKKRSKAESTAGSSQTSSVPRPTATSYAQAAQATAPSKSPAPPETSVANAASPTSNAELIEWMKKFTSQYAQQQPSAPPAAAPPLDTKRFQQIVQSEIGQALKGHMEALYKRMDDDRRAAAASNLAQQEAVIRLVSSSLTENVEAVLGRIVEDTVRKVALPKLLEGTSGAVEKSVNANVNSAVADQVAKTLPDAVSKALRNQQVLQALTGAVTKHVASTLQDVVAKSTASAVNAAVPMIATTVEQKVAGQLHQAQKRHESDSAKIAHLTGLVNDLTESVNSMAAAQSEMIAKLAQMQQNLLSTTEKVVSGAPSSAMVRAPLPPPQKTSEQLEEEVIASLMAEGRFEEGTMRWLQSARSADLFDNVLVRYDPAFLSQVSALLNLSTGVTVTERFERTVAQRLMWLDAVLSNVNPHDKETSNVLPRILDILHSRLSTEYVRLNETAPNTQLLRHISLLINRLNELGRMT</sequence>
<evidence type="ECO:0000313" key="8">
    <source>
        <dbReference type="EMBL" id="KAF2744526.1"/>
    </source>
</evidence>
<organism evidence="8 9">
    <name type="scientific">Sporormia fimetaria CBS 119925</name>
    <dbReference type="NCBI Taxonomy" id="1340428"/>
    <lineage>
        <taxon>Eukaryota</taxon>
        <taxon>Fungi</taxon>
        <taxon>Dikarya</taxon>
        <taxon>Ascomycota</taxon>
        <taxon>Pezizomycotina</taxon>
        <taxon>Dothideomycetes</taxon>
        <taxon>Pleosporomycetidae</taxon>
        <taxon>Pleosporales</taxon>
        <taxon>Sporormiaceae</taxon>
        <taxon>Sporormia</taxon>
    </lineage>
</organism>
<dbReference type="PANTHER" id="PTHR15598">
    <property type="entry name" value="ENHANCER OF MRNA-DECAPPING PROTEIN 4"/>
    <property type="match status" value="1"/>
</dbReference>
<dbReference type="GO" id="GO:0000932">
    <property type="term" value="C:P-body"/>
    <property type="evidence" value="ECO:0007669"/>
    <property type="project" value="UniProtKB-SubCell"/>
</dbReference>